<organism evidence="2 3">
    <name type="scientific">Idiomarina aquatica</name>
    <dbReference type="NCBI Taxonomy" id="1327752"/>
    <lineage>
        <taxon>Bacteria</taxon>
        <taxon>Pseudomonadati</taxon>
        <taxon>Pseudomonadota</taxon>
        <taxon>Gammaproteobacteria</taxon>
        <taxon>Alteromonadales</taxon>
        <taxon>Idiomarinaceae</taxon>
        <taxon>Idiomarina</taxon>
    </lineage>
</organism>
<evidence type="ECO:0000313" key="2">
    <source>
        <dbReference type="EMBL" id="RUO40357.1"/>
    </source>
</evidence>
<evidence type="ECO:0000313" key="3">
    <source>
        <dbReference type="Proteomes" id="UP000286680"/>
    </source>
</evidence>
<keyword evidence="1" id="KW-0472">Membrane</keyword>
<reference evidence="3" key="1">
    <citation type="journal article" date="2018" name="Front. Microbiol.">
        <title>Genome-Based Analysis Reveals the Taxonomy and Diversity of the Family Idiomarinaceae.</title>
        <authorList>
            <person name="Liu Y."/>
            <person name="Lai Q."/>
            <person name="Shao Z."/>
        </authorList>
    </citation>
    <scope>NUCLEOTIDE SEQUENCE [LARGE SCALE GENOMIC DNA]</scope>
    <source>
        <strain evidence="3">SN-14</strain>
    </source>
</reference>
<comment type="caution">
    <text evidence="2">The sequence shown here is derived from an EMBL/GenBank/DDBJ whole genome shotgun (WGS) entry which is preliminary data.</text>
</comment>
<name>A0AA94EDS3_9GAMM</name>
<dbReference type="AlphaFoldDB" id="A0AA94EDS3"/>
<keyword evidence="3" id="KW-1185">Reference proteome</keyword>
<feature type="transmembrane region" description="Helical" evidence="1">
    <location>
        <begin position="21"/>
        <end position="42"/>
    </location>
</feature>
<dbReference type="Proteomes" id="UP000286680">
    <property type="component" value="Unassembled WGS sequence"/>
</dbReference>
<protein>
    <submittedName>
        <fullName evidence="2">Uncharacterized protein</fullName>
    </submittedName>
</protein>
<accession>A0AA94EDS3</accession>
<keyword evidence="1" id="KW-1133">Transmembrane helix</keyword>
<evidence type="ECO:0000256" key="1">
    <source>
        <dbReference type="SAM" id="Phobius"/>
    </source>
</evidence>
<keyword evidence="1" id="KW-0812">Transmembrane</keyword>
<sequence>MASLNLVDWRNPSIAGQLRRYRRLFVSIGLLAILVAGAYYQYAQAQLHEMKAIAATQATTLRELANVEQAYQTLTRHQQLQETERNTHLQHGRAMHHFVRLVQLNENGIRIERIHWLPGEIKVTGHYDQVAVVKQLQQQLLGIHPGFQADIQFPRPQQFSIWLTAVTGT</sequence>
<gene>
    <name evidence="2" type="ORF">CWE23_12185</name>
</gene>
<dbReference type="RefSeq" id="WP_126820388.1">
    <property type="nucleotide sequence ID" value="NZ_PIPS01000004.1"/>
</dbReference>
<dbReference type="EMBL" id="PIPS01000004">
    <property type="protein sequence ID" value="RUO40357.1"/>
    <property type="molecule type" value="Genomic_DNA"/>
</dbReference>
<proteinExistence type="predicted"/>